<feature type="region of interest" description="Disordered" evidence="1">
    <location>
        <begin position="39"/>
        <end position="70"/>
    </location>
</feature>
<dbReference type="InterPro" id="IPR005186">
    <property type="entry name" value="FlaG"/>
</dbReference>
<evidence type="ECO:0000256" key="1">
    <source>
        <dbReference type="SAM" id="MobiDB-lite"/>
    </source>
</evidence>
<dbReference type="InterPro" id="IPR035924">
    <property type="entry name" value="FlaG-like_sf"/>
</dbReference>
<keyword evidence="3" id="KW-1185">Reference proteome</keyword>
<dbReference type="Proteomes" id="UP001528411">
    <property type="component" value="Unassembled WGS sequence"/>
</dbReference>
<keyword evidence="2" id="KW-0969">Cilium</keyword>
<sequence>MNTLNPIGHTETSAVTKSNVPDVLNNTDENELIVAVDKNSGAAPQTDVYTKQQIGHDQNDQNTQQETAETVESDLSKEQMTNMAQSLQSFVESLNRSIEFSVDDEANRNVITVKDSLSGDVIRQIPSQEVLDLIKSLGKTTGILFNEDV</sequence>
<name>A0ABT5F9U8_9GAMM</name>
<dbReference type="RefSeq" id="WP_272179959.1">
    <property type="nucleotide sequence ID" value="NZ_JAQOMS010000002.1"/>
</dbReference>
<reference evidence="2 3" key="1">
    <citation type="submission" date="2023-01" db="EMBL/GenBank/DDBJ databases">
        <title>Psychrosphaera sp. nov., isolated from marine algae.</title>
        <authorList>
            <person name="Bayburt H."/>
            <person name="Choi B.J."/>
            <person name="Kim J.M."/>
            <person name="Choi D.G."/>
            <person name="Jeon C.O."/>
        </authorList>
    </citation>
    <scope>NUCLEOTIDE SEQUENCE [LARGE SCALE GENOMIC DNA]</scope>
    <source>
        <strain evidence="2 3">G1-22</strain>
    </source>
</reference>
<comment type="caution">
    <text evidence="2">The sequence shown here is derived from an EMBL/GenBank/DDBJ whole genome shotgun (WGS) entry which is preliminary data.</text>
</comment>
<feature type="compositionally biased region" description="Polar residues" evidence="1">
    <location>
        <begin position="47"/>
        <end position="70"/>
    </location>
</feature>
<dbReference type="PANTHER" id="PTHR37166:SF1">
    <property type="entry name" value="PROTEIN FLAG"/>
    <property type="match status" value="1"/>
</dbReference>
<dbReference type="SUPFAM" id="SSF160214">
    <property type="entry name" value="FlaG-like"/>
    <property type="match status" value="1"/>
</dbReference>
<dbReference type="Gene3D" id="3.30.160.170">
    <property type="entry name" value="FlaG-like"/>
    <property type="match status" value="1"/>
</dbReference>
<evidence type="ECO:0000313" key="3">
    <source>
        <dbReference type="Proteomes" id="UP001528411"/>
    </source>
</evidence>
<gene>
    <name evidence="2" type="ORF">PN838_05280</name>
</gene>
<protein>
    <submittedName>
        <fullName evidence="2">Flagellar protein FlaG</fullName>
    </submittedName>
</protein>
<evidence type="ECO:0000313" key="2">
    <source>
        <dbReference type="EMBL" id="MDC2888301.1"/>
    </source>
</evidence>
<accession>A0ABT5F9U8</accession>
<keyword evidence="2" id="KW-0282">Flagellum</keyword>
<feature type="region of interest" description="Disordered" evidence="1">
    <location>
        <begin position="1"/>
        <end position="22"/>
    </location>
</feature>
<proteinExistence type="predicted"/>
<organism evidence="2 3">
    <name type="scientific">Psychrosphaera algicola</name>
    <dbReference type="NCBI Taxonomy" id="3023714"/>
    <lineage>
        <taxon>Bacteria</taxon>
        <taxon>Pseudomonadati</taxon>
        <taxon>Pseudomonadota</taxon>
        <taxon>Gammaproteobacteria</taxon>
        <taxon>Alteromonadales</taxon>
        <taxon>Pseudoalteromonadaceae</taxon>
        <taxon>Psychrosphaera</taxon>
    </lineage>
</organism>
<dbReference type="EMBL" id="JAQOMS010000002">
    <property type="protein sequence ID" value="MDC2888301.1"/>
    <property type="molecule type" value="Genomic_DNA"/>
</dbReference>
<dbReference type="Pfam" id="PF03646">
    <property type="entry name" value="FlaG"/>
    <property type="match status" value="1"/>
</dbReference>
<keyword evidence="2" id="KW-0966">Cell projection</keyword>
<dbReference type="PANTHER" id="PTHR37166">
    <property type="entry name" value="PROTEIN FLAG"/>
    <property type="match status" value="1"/>
</dbReference>